<dbReference type="NCBIfam" id="TIGR01641">
    <property type="entry name" value="phageSPP1_gp7"/>
    <property type="match status" value="1"/>
</dbReference>
<reference evidence="2 3" key="1">
    <citation type="submission" date="2020-04" db="EMBL/GenBank/DDBJ databases">
        <authorList>
            <person name="De Canck E."/>
        </authorList>
    </citation>
    <scope>NUCLEOTIDE SEQUENCE [LARGE SCALE GENOMIC DNA]</scope>
    <source>
        <strain evidence="2 3">LMG 26858</strain>
    </source>
</reference>
<dbReference type="AlphaFoldDB" id="A0A6S7DRK6"/>
<name>A0A6S7DRK6_9BURK</name>
<sequence>MPSAPDLAYAMGLPPTDAIEYFKGRGYQISRNAIDAWDAARERAFTVTGIARLDVLQDIKGSLDRRLADGGTYGQFRDEVRTALAAKGWTKVGRGLHADPESAEVAANLPPHRLQTIFRTNTQTALMAGRYKQLSEMTDIAPYWQYVAVMDSKTRPSHAALHGKIFRFDDPFWNSHFPPCGFNCRCGVRALRERDIERRGLDVLTSEGLLEEIEQPVGRSTRPATMFTDPTTGIRMVPDPGFGRRPDLAAWSRSSLAETLGHKLEAAEPALAAGVMAGDPRLQAPLAQAYRQWAQEVLISGRSTNAYRVLGTVTPKVVQALKDMEVDLVSSALAIRDVELLHLARETKKGRGAAISRADMLELPARLAGAQAVFWDLEDPALVYVLRQSGQDADKAIVRVNWTARIRTATGREAITANAVRTAGKVKVGDLESRRYRLIDGGLEEE</sequence>
<keyword evidence="3" id="KW-1185">Reference proteome</keyword>
<evidence type="ECO:0000259" key="1">
    <source>
        <dbReference type="Pfam" id="PF04233"/>
    </source>
</evidence>
<evidence type="ECO:0000313" key="3">
    <source>
        <dbReference type="Proteomes" id="UP000494117"/>
    </source>
</evidence>
<accession>A0A6S7DRK6</accession>
<dbReference type="Pfam" id="PF04233">
    <property type="entry name" value="Phage_Mu_F"/>
    <property type="match status" value="1"/>
</dbReference>
<gene>
    <name evidence="2" type="ORF">LMG26858_00870</name>
</gene>
<protein>
    <recommendedName>
        <fullName evidence="1">Phage head morphogenesis domain-containing protein</fullName>
    </recommendedName>
</protein>
<dbReference type="RefSeq" id="WP_175205761.1">
    <property type="nucleotide sequence ID" value="NZ_CADILG010000004.1"/>
</dbReference>
<dbReference type="InterPro" id="IPR006528">
    <property type="entry name" value="Phage_head_morphogenesis_dom"/>
</dbReference>
<proteinExistence type="predicted"/>
<organism evidence="2 3">
    <name type="scientific">Achromobacter anxifer</name>
    <dbReference type="NCBI Taxonomy" id="1287737"/>
    <lineage>
        <taxon>Bacteria</taxon>
        <taxon>Pseudomonadati</taxon>
        <taxon>Pseudomonadota</taxon>
        <taxon>Betaproteobacteria</taxon>
        <taxon>Burkholderiales</taxon>
        <taxon>Alcaligenaceae</taxon>
        <taxon>Achromobacter</taxon>
    </lineage>
</organism>
<feature type="domain" description="Phage head morphogenesis" evidence="1">
    <location>
        <begin position="58"/>
        <end position="188"/>
    </location>
</feature>
<evidence type="ECO:0000313" key="2">
    <source>
        <dbReference type="EMBL" id="CAB3834585.1"/>
    </source>
</evidence>
<dbReference type="EMBL" id="CADILG010000004">
    <property type="protein sequence ID" value="CAB3834585.1"/>
    <property type="molecule type" value="Genomic_DNA"/>
</dbReference>
<dbReference type="Proteomes" id="UP000494117">
    <property type="component" value="Unassembled WGS sequence"/>
</dbReference>